<accession>A0A1B6HED1</accession>
<organism evidence="3">
    <name type="scientific">Homalodisca liturata</name>
    <dbReference type="NCBI Taxonomy" id="320908"/>
    <lineage>
        <taxon>Eukaryota</taxon>
        <taxon>Metazoa</taxon>
        <taxon>Ecdysozoa</taxon>
        <taxon>Arthropoda</taxon>
        <taxon>Hexapoda</taxon>
        <taxon>Insecta</taxon>
        <taxon>Pterygota</taxon>
        <taxon>Neoptera</taxon>
        <taxon>Paraneoptera</taxon>
        <taxon>Hemiptera</taxon>
        <taxon>Auchenorrhyncha</taxon>
        <taxon>Membracoidea</taxon>
        <taxon>Cicadellidae</taxon>
        <taxon>Cicadellinae</taxon>
        <taxon>Proconiini</taxon>
        <taxon>Homalodisca</taxon>
    </lineage>
</organism>
<sequence>PAVGGWYRGPLSSESGCSRNIRERIGRPKGPRVLSNHRPSCRLPPSLQESAKALQLRQLVGGIVDPYHQNQVAPGTLENESAALRDPVFYQIIARVVGFLQAFKNQLKPY</sequence>
<dbReference type="EMBL" id="GECU01034656">
    <property type="protein sequence ID" value="JAS73050.1"/>
    <property type="molecule type" value="Transcribed_RNA"/>
</dbReference>
<evidence type="ECO:0000259" key="2">
    <source>
        <dbReference type="Pfam" id="PF00372"/>
    </source>
</evidence>
<dbReference type="Pfam" id="PF00372">
    <property type="entry name" value="Hemocyanin_M"/>
    <property type="match status" value="1"/>
</dbReference>
<feature type="region of interest" description="Disordered" evidence="1">
    <location>
        <begin position="17"/>
        <end position="42"/>
    </location>
</feature>
<dbReference type="SUPFAM" id="SSF48056">
    <property type="entry name" value="Di-copper centre-containing domain"/>
    <property type="match status" value="1"/>
</dbReference>
<evidence type="ECO:0000313" key="3">
    <source>
        <dbReference type="EMBL" id="JAS73050.1"/>
    </source>
</evidence>
<protein>
    <recommendedName>
        <fullName evidence="2">Hemocyanin middle domain-containing protein</fullName>
    </recommendedName>
</protein>
<feature type="non-terminal residue" evidence="3">
    <location>
        <position position="110"/>
    </location>
</feature>
<dbReference type="AlphaFoldDB" id="A0A1B6HED1"/>
<proteinExistence type="predicted"/>
<feature type="domain" description="Hemocyanin middle" evidence="2">
    <location>
        <begin position="56"/>
        <end position="99"/>
    </location>
</feature>
<evidence type="ECO:0000256" key="1">
    <source>
        <dbReference type="SAM" id="MobiDB-lite"/>
    </source>
</evidence>
<reference evidence="3" key="1">
    <citation type="submission" date="2015-11" db="EMBL/GenBank/DDBJ databases">
        <title>De novo transcriptome assembly of four potential Pierce s Disease insect vectors from Arizona vineyards.</title>
        <authorList>
            <person name="Tassone E.E."/>
        </authorList>
    </citation>
    <scope>NUCLEOTIDE SEQUENCE</scope>
</reference>
<dbReference type="InterPro" id="IPR008922">
    <property type="entry name" value="Di-copper_centre_dom_sf"/>
</dbReference>
<gene>
    <name evidence="3" type="ORF">g.38478</name>
</gene>
<name>A0A1B6HED1_9HEMI</name>
<dbReference type="Gene3D" id="1.10.1280.10">
    <property type="entry name" value="Di-copper center containing domain from catechol oxidase"/>
    <property type="match status" value="1"/>
</dbReference>
<feature type="non-terminal residue" evidence="3">
    <location>
        <position position="1"/>
    </location>
</feature>
<dbReference type="InterPro" id="IPR000896">
    <property type="entry name" value="Hemocyanin/hexamerin_mid_dom"/>
</dbReference>